<dbReference type="SUPFAM" id="SSF46785">
    <property type="entry name" value="Winged helix' DNA-binding domain"/>
    <property type="match status" value="1"/>
</dbReference>
<name>A0A2Z6NJ64_TRISU</name>
<evidence type="ECO:0000256" key="4">
    <source>
        <dbReference type="ARBA" id="ARBA00023027"/>
    </source>
</evidence>
<dbReference type="Pfam" id="PF00931">
    <property type="entry name" value="NB-ARC"/>
    <property type="match status" value="1"/>
</dbReference>
<evidence type="ECO:0000256" key="1">
    <source>
        <dbReference type="ARBA" id="ARBA00022614"/>
    </source>
</evidence>
<evidence type="ECO:0000259" key="5">
    <source>
        <dbReference type="PROSITE" id="PS50104"/>
    </source>
</evidence>
<dbReference type="SMART" id="SM00255">
    <property type="entry name" value="TIR"/>
    <property type="match status" value="1"/>
</dbReference>
<dbReference type="InterPro" id="IPR042197">
    <property type="entry name" value="Apaf_helical"/>
</dbReference>
<keyword evidence="4" id="KW-0520">NAD</keyword>
<evidence type="ECO:0000313" key="6">
    <source>
        <dbReference type="EMBL" id="GAU31719.1"/>
    </source>
</evidence>
<evidence type="ECO:0000313" key="7">
    <source>
        <dbReference type="Proteomes" id="UP000242715"/>
    </source>
</evidence>
<dbReference type="Gene3D" id="3.40.50.10140">
    <property type="entry name" value="Toll/interleukin-1 receptor homology (TIR) domain"/>
    <property type="match status" value="1"/>
</dbReference>
<organism evidence="6 7">
    <name type="scientific">Trifolium subterraneum</name>
    <name type="common">Subterranean clover</name>
    <dbReference type="NCBI Taxonomy" id="3900"/>
    <lineage>
        <taxon>Eukaryota</taxon>
        <taxon>Viridiplantae</taxon>
        <taxon>Streptophyta</taxon>
        <taxon>Embryophyta</taxon>
        <taxon>Tracheophyta</taxon>
        <taxon>Spermatophyta</taxon>
        <taxon>Magnoliopsida</taxon>
        <taxon>eudicotyledons</taxon>
        <taxon>Gunneridae</taxon>
        <taxon>Pentapetalae</taxon>
        <taxon>rosids</taxon>
        <taxon>fabids</taxon>
        <taxon>Fabales</taxon>
        <taxon>Fabaceae</taxon>
        <taxon>Papilionoideae</taxon>
        <taxon>50 kb inversion clade</taxon>
        <taxon>NPAAA clade</taxon>
        <taxon>Hologalegina</taxon>
        <taxon>IRL clade</taxon>
        <taxon>Trifolieae</taxon>
        <taxon>Trifolium</taxon>
    </lineage>
</organism>
<dbReference type="InterPro" id="IPR058192">
    <property type="entry name" value="WHD_ROQ1-like"/>
</dbReference>
<evidence type="ECO:0000256" key="3">
    <source>
        <dbReference type="ARBA" id="ARBA00022821"/>
    </source>
</evidence>
<reference evidence="7" key="1">
    <citation type="journal article" date="2017" name="Front. Plant Sci.">
        <title>Climate Clever Clovers: New Paradigm to Reduce the Environmental Footprint of Ruminants by Breeding Low Methanogenic Forages Utilizing Haplotype Variation.</title>
        <authorList>
            <person name="Kaur P."/>
            <person name="Appels R."/>
            <person name="Bayer P.E."/>
            <person name="Keeble-Gagnere G."/>
            <person name="Wang J."/>
            <person name="Hirakawa H."/>
            <person name="Shirasawa K."/>
            <person name="Vercoe P."/>
            <person name="Stefanova K."/>
            <person name="Durmic Z."/>
            <person name="Nichols P."/>
            <person name="Revell C."/>
            <person name="Isobe S.N."/>
            <person name="Edwards D."/>
            <person name="Erskine W."/>
        </authorList>
    </citation>
    <scope>NUCLEOTIDE SEQUENCE [LARGE SCALE GENOMIC DNA]</scope>
    <source>
        <strain evidence="7">cv. Daliak</strain>
    </source>
</reference>
<dbReference type="PROSITE" id="PS50104">
    <property type="entry name" value="TIR"/>
    <property type="match status" value="1"/>
</dbReference>
<dbReference type="GO" id="GO:0006952">
    <property type="term" value="P:defense response"/>
    <property type="evidence" value="ECO:0007669"/>
    <property type="project" value="UniProtKB-KW"/>
</dbReference>
<dbReference type="EMBL" id="DF973466">
    <property type="protein sequence ID" value="GAU31719.1"/>
    <property type="molecule type" value="Genomic_DNA"/>
</dbReference>
<dbReference type="Pfam" id="PF23282">
    <property type="entry name" value="WHD_ROQ1"/>
    <property type="match status" value="1"/>
</dbReference>
<dbReference type="AlphaFoldDB" id="A0A2Z6NJ64"/>
<dbReference type="PRINTS" id="PR00364">
    <property type="entry name" value="DISEASERSIST"/>
</dbReference>
<keyword evidence="1" id="KW-0433">Leucine-rich repeat</keyword>
<proteinExistence type="predicted"/>
<gene>
    <name evidence="6" type="ORF">TSUD_215200</name>
</gene>
<dbReference type="Gene3D" id="3.40.50.300">
    <property type="entry name" value="P-loop containing nucleotide triphosphate hydrolases"/>
    <property type="match status" value="1"/>
</dbReference>
<dbReference type="InterPro" id="IPR027417">
    <property type="entry name" value="P-loop_NTPase"/>
</dbReference>
<dbReference type="InterPro" id="IPR035897">
    <property type="entry name" value="Toll_tir_struct_dom_sf"/>
</dbReference>
<dbReference type="Proteomes" id="UP000242715">
    <property type="component" value="Unassembled WGS sequence"/>
</dbReference>
<dbReference type="InterPro" id="IPR036390">
    <property type="entry name" value="WH_DNA-bd_sf"/>
</dbReference>
<dbReference type="Pfam" id="PF01582">
    <property type="entry name" value="TIR"/>
    <property type="match status" value="1"/>
</dbReference>
<dbReference type="InterPro" id="IPR002182">
    <property type="entry name" value="NB-ARC"/>
</dbReference>
<dbReference type="OrthoDB" id="1936883at2759"/>
<dbReference type="GO" id="GO:0007165">
    <property type="term" value="P:signal transduction"/>
    <property type="evidence" value="ECO:0007669"/>
    <property type="project" value="InterPro"/>
</dbReference>
<keyword evidence="2" id="KW-0677">Repeat</keyword>
<dbReference type="PANTHER" id="PTHR11017">
    <property type="entry name" value="LEUCINE-RICH REPEAT-CONTAINING PROTEIN"/>
    <property type="match status" value="1"/>
</dbReference>
<accession>A0A2Z6NJ64</accession>
<dbReference type="Gene3D" id="1.10.8.430">
    <property type="entry name" value="Helical domain of apoptotic protease-activating factors"/>
    <property type="match status" value="1"/>
</dbReference>
<evidence type="ECO:0000256" key="2">
    <source>
        <dbReference type="ARBA" id="ARBA00022737"/>
    </source>
</evidence>
<keyword evidence="3" id="KW-0611">Plant defense</keyword>
<feature type="domain" description="TIR" evidence="5">
    <location>
        <begin position="15"/>
        <end position="185"/>
    </location>
</feature>
<dbReference type="GO" id="GO:0043531">
    <property type="term" value="F:ADP binding"/>
    <property type="evidence" value="ECO:0007669"/>
    <property type="project" value="InterPro"/>
</dbReference>
<dbReference type="PANTHER" id="PTHR11017:SF560">
    <property type="entry name" value="RESISTANCE PROTEIN (TIR-NBS-LRR CLASS), PUTATIVE-RELATED"/>
    <property type="match status" value="1"/>
</dbReference>
<dbReference type="FunFam" id="3.40.50.10140:FF:000007">
    <property type="entry name" value="Disease resistance protein (TIR-NBS-LRR class)"/>
    <property type="match status" value="1"/>
</dbReference>
<keyword evidence="7" id="KW-1185">Reference proteome</keyword>
<dbReference type="SUPFAM" id="SSF52200">
    <property type="entry name" value="Toll/Interleukin receptor TIR domain"/>
    <property type="match status" value="1"/>
</dbReference>
<dbReference type="InterPro" id="IPR044974">
    <property type="entry name" value="Disease_R_plants"/>
</dbReference>
<dbReference type="SUPFAM" id="SSF52540">
    <property type="entry name" value="P-loop containing nucleoside triphosphate hydrolases"/>
    <property type="match status" value="1"/>
</dbReference>
<dbReference type="InterPro" id="IPR000157">
    <property type="entry name" value="TIR_dom"/>
</dbReference>
<protein>
    <recommendedName>
        <fullName evidence="5">TIR domain-containing protein</fullName>
    </recommendedName>
</protein>
<sequence>MSTSSSSFNLNHPQWMYDVFISFRGEDSRKTLVSHLYAALSNVGINTFLDDEKLQKGSELSPQLLRAIQGSQISLVVFSENYSRSSWCLIELEKIMEYRGTDGQMVIPIFYHIDPSIVRRQVGDFGNALEITARRTHTDRDKQELLRAWKSVLTQAANLSGWDDSSFRSENELVKKIVEDILAKLDNTFMSLPEYPVGLESRVNKMIPMIEKQSSNVFMVGIWGMGGLGKTTTAKAIYNQIHRKFVYRSFIENIRETYEMDNRGRWYIHLQEQLLSDLLKTKEKIHNIASGTTAIKKMLSAKKVLIVLDDVTKEEQVKALYRSRKWFGSGSVIIVTSRDKHILKSLQVDHVYTVTEMDQKESLELFCWHAFRKASPRADFSELSRNVTTYCGGLPLAVEVIGSYLYDRTREEWTSVLSKLKVIPDQQVHEKLRISYDGLRDGKEKDIFLDICCFFIGKDKTYVTEILNGCGLFAGIGIPVLIERSLLKVDKNNKLGMHDLIRNMGREIVRQNSEKDARQISEKDPGERSRLWLQEDVHGVLTNNTGTQTVEGLILNSERTSRVSFNTSAFQEMKKLRLLHLDCVDLTGDFGFLSKQLRWFNWQQSTFNFFGQAKNSQPQSFQVLEYHP</sequence>